<dbReference type="RefSeq" id="WP_173810290.1">
    <property type="nucleotide sequence ID" value="NZ_JABSNP010000010.1"/>
</dbReference>
<accession>A0ABX2FRF3</accession>
<organism evidence="2 3">
    <name type="scientific">Hymenobacter caeli</name>
    <dbReference type="NCBI Taxonomy" id="2735894"/>
    <lineage>
        <taxon>Bacteria</taxon>
        <taxon>Pseudomonadati</taxon>
        <taxon>Bacteroidota</taxon>
        <taxon>Cytophagia</taxon>
        <taxon>Cytophagales</taxon>
        <taxon>Hymenobacteraceae</taxon>
        <taxon>Hymenobacter</taxon>
    </lineage>
</organism>
<gene>
    <name evidence="2" type="ORF">HNP98_002403</name>
</gene>
<dbReference type="EMBL" id="JABSNP010000010">
    <property type="protein sequence ID" value="NRT19571.1"/>
    <property type="molecule type" value="Genomic_DNA"/>
</dbReference>
<proteinExistence type="predicted"/>
<evidence type="ECO:0000313" key="2">
    <source>
        <dbReference type="EMBL" id="NRT19571.1"/>
    </source>
</evidence>
<sequence>MRSFLRPTAGGPPRAASRPVAGAVSPAALRSAHEADATMSPDGWEADYSKPGFLAEAPAAGPFSSLPGAPPTA</sequence>
<keyword evidence="3" id="KW-1185">Reference proteome</keyword>
<comment type="caution">
    <text evidence="2">The sequence shown here is derived from an EMBL/GenBank/DDBJ whole genome shotgun (WGS) entry which is preliminary data.</text>
</comment>
<feature type="region of interest" description="Disordered" evidence="1">
    <location>
        <begin position="1"/>
        <end position="51"/>
    </location>
</feature>
<name>A0ABX2FRF3_9BACT</name>
<protein>
    <submittedName>
        <fullName evidence="2">Uncharacterized protein</fullName>
    </submittedName>
</protein>
<evidence type="ECO:0000313" key="3">
    <source>
        <dbReference type="Proteomes" id="UP000779507"/>
    </source>
</evidence>
<evidence type="ECO:0000256" key="1">
    <source>
        <dbReference type="SAM" id="MobiDB-lite"/>
    </source>
</evidence>
<dbReference type="Proteomes" id="UP000779507">
    <property type="component" value="Unassembled WGS sequence"/>
</dbReference>
<reference evidence="2 3" key="1">
    <citation type="submission" date="2020-05" db="EMBL/GenBank/DDBJ databases">
        <title>Genomic Encyclopedia of Type Strains, Phase IV (KMG-V): Genome sequencing to study the core and pangenomes of soil and plant-associated prokaryotes.</title>
        <authorList>
            <person name="Whitman W."/>
        </authorList>
    </citation>
    <scope>NUCLEOTIDE SEQUENCE [LARGE SCALE GENOMIC DNA]</scope>
    <source>
        <strain evidence="2 3">9A</strain>
    </source>
</reference>